<evidence type="ECO:0000256" key="1">
    <source>
        <dbReference type="SAM" id="MobiDB-lite"/>
    </source>
</evidence>
<comment type="caution">
    <text evidence="3">The sequence shown here is derived from an EMBL/GenBank/DDBJ whole genome shotgun (WGS) entry which is preliminary data.</text>
</comment>
<accession>A0ABT6B5N1</accession>
<organism evidence="3 4">
    <name type="scientific">Luteibacter sahnii</name>
    <dbReference type="NCBI Taxonomy" id="3021977"/>
    <lineage>
        <taxon>Bacteria</taxon>
        <taxon>Pseudomonadati</taxon>
        <taxon>Pseudomonadota</taxon>
        <taxon>Gammaproteobacteria</taxon>
        <taxon>Lysobacterales</taxon>
        <taxon>Rhodanobacteraceae</taxon>
        <taxon>Luteibacter</taxon>
    </lineage>
</organism>
<evidence type="ECO:0000313" key="3">
    <source>
        <dbReference type="EMBL" id="MDF4023436.1"/>
    </source>
</evidence>
<reference evidence="3 4" key="1">
    <citation type="journal article" date="2024" name="Curr. Microbiol.">
        <title>Luteibacter sahnii sp. nov., A Novel Yellow-Colored Xanthomonadin Pigment Producing Probiotic Bacterium from Healthy Rice Seed Microbiome.</title>
        <authorList>
            <person name="Jaiswal G."/>
            <person name="Rana R."/>
            <person name="Nayak P.K."/>
            <person name="Chouhan R."/>
            <person name="Gandhi S.G."/>
            <person name="Patel H.K."/>
            <person name="Patil P.B."/>
        </authorList>
    </citation>
    <scope>NUCLEOTIDE SEQUENCE [LARGE SCALE GENOMIC DNA]</scope>
    <source>
        <strain evidence="3 4">PPL201</strain>
    </source>
</reference>
<feature type="signal peptide" evidence="2">
    <location>
        <begin position="1"/>
        <end position="21"/>
    </location>
</feature>
<name>A0ABT6B5N1_9GAMM</name>
<feature type="region of interest" description="Disordered" evidence="1">
    <location>
        <begin position="86"/>
        <end position="105"/>
    </location>
</feature>
<evidence type="ECO:0008006" key="5">
    <source>
        <dbReference type="Google" id="ProtNLM"/>
    </source>
</evidence>
<sequence length="143" mass="15042">MRARSLLLLASLIAVPFTAVAQQANSGLGQSWPNASDVSSSPNYHVYVFQRGNTRYIQVNDSNGNVRGAFARTPYSLVGLPIGTSQLATPDEPLPPPSSSTGETVYEGNGVKVFIAPQPDGSSRLMAVPGDCTTPVTCSSSFH</sequence>
<dbReference type="Proteomes" id="UP001528850">
    <property type="component" value="Unassembled WGS sequence"/>
</dbReference>
<evidence type="ECO:0000313" key="4">
    <source>
        <dbReference type="Proteomes" id="UP001528850"/>
    </source>
</evidence>
<gene>
    <name evidence="3" type="ORF">P3W24_00410</name>
</gene>
<protein>
    <recommendedName>
        <fullName evidence="5">Secreted protein</fullName>
    </recommendedName>
</protein>
<dbReference type="EMBL" id="JARJJS010000001">
    <property type="protein sequence ID" value="MDF4023436.1"/>
    <property type="molecule type" value="Genomic_DNA"/>
</dbReference>
<keyword evidence="4" id="KW-1185">Reference proteome</keyword>
<proteinExistence type="predicted"/>
<feature type="chain" id="PRO_5045171963" description="Secreted protein" evidence="2">
    <location>
        <begin position="22"/>
        <end position="143"/>
    </location>
</feature>
<keyword evidence="2" id="KW-0732">Signal</keyword>
<evidence type="ECO:0000256" key="2">
    <source>
        <dbReference type="SAM" id="SignalP"/>
    </source>
</evidence>